<keyword evidence="13" id="KW-1185">Reference proteome</keyword>
<keyword evidence="3 6" id="KW-0240">DNA-directed RNA polymerase</keyword>
<dbReference type="GO" id="GO:0006351">
    <property type="term" value="P:DNA-templated transcription"/>
    <property type="evidence" value="ECO:0007669"/>
    <property type="project" value="InterPro"/>
</dbReference>
<evidence type="ECO:0000256" key="5">
    <source>
        <dbReference type="ARBA" id="ARBA00023242"/>
    </source>
</evidence>
<dbReference type="GO" id="GO:0005666">
    <property type="term" value="C:RNA polymerase III complex"/>
    <property type="evidence" value="ECO:0007669"/>
    <property type="project" value="UniProtKB-UniRule"/>
</dbReference>
<dbReference type="PANTHER" id="PTHR12949:SF0">
    <property type="entry name" value="DNA-DIRECTED RNA POLYMERASE III SUBUNIT RPC3"/>
    <property type="match status" value="1"/>
</dbReference>
<keyword evidence="8" id="KW-0812">Transmembrane</keyword>
<protein>
    <recommendedName>
        <fullName evidence="6">DNA-directed RNA polymerase III subunit RPC3</fullName>
        <shortName evidence="6">RNA polymerase III subunit C3</shortName>
    </recommendedName>
</protein>
<sequence length="720" mass="83261">MSLIYSKLCSTILVEHFGPIVQRVGNDLFIHGSRSLHLIRQSTRLPLVKVKESLCTLIKYGLVNYYQNETRTEYTLLPDKIILMLRYPRYMFFVKNVCGDESEIMLEEVLKNGSLTASQTIINAYKKIQHSSNACGNMQPSVSSLKDNFDLLVKNQFLMRDLCTNTKSDIDEKPNFDMPQINLKALENLIQGKEDDPNDTKIYWKVNFDRFIQDFRDQVIVSAIRTRFDENAGELMRQLLFLMYLRTASWADTSNPIPYIEIKDVIKKLNYPRLIQYLDQYLNLIDDDTSQFIRRVGDSGGGQYSINMKEAFNQLAWTTLENIVMERFGSKAARIFRLVRSKKFVEQEQIQQLAMIPAKEAKHLTYTLLQENYLQMQEMKKAGPSSAPTKTFFLFHIDLDQVVQMEIEHCYHALYNIMQRRDHEATTNRRMIDKQLRMQTLTSNLKEHGATEEQLAEIAEMMTPSEKQHLDKVQHVIKKLGATELQIDETLFLLTIQYMGVPNVTFTWRSIKVLRAIISTMSMIGVILVLAAVVWAIKLRRDIGDYLNLVVPVVAAVPCAPVYILGLKAYLCLPLATPKTKFEENNKNESDDEENSENSDIRNSDDDEDDKNNGHEANRILFLHAVLCLISGCLVAAINVACFLRSSTFQQKIREDSMIEAMENYANDDGVRSCVDAVQMEFQCCGSEDYRDWFRVSWAKVSMDYFDYEDYKRQQEGQWV</sequence>
<dbReference type="GO" id="GO:0016020">
    <property type="term" value="C:membrane"/>
    <property type="evidence" value="ECO:0007669"/>
    <property type="project" value="InterPro"/>
</dbReference>
<feature type="domain" description="DNA-directed RNA polymerase III subunit RPC3 winged-helix" evidence="11">
    <location>
        <begin position="320"/>
        <end position="397"/>
    </location>
</feature>
<keyword evidence="5 6" id="KW-0539">Nucleus</keyword>
<evidence type="ECO:0000256" key="7">
    <source>
        <dbReference type="SAM" id="MobiDB-lite"/>
    </source>
</evidence>
<reference evidence="12" key="1">
    <citation type="journal article" date="2020" name="G3 (Bethesda)">
        <title>High-Quality Assemblies for Three Invasive Social Wasps from the &lt;i&gt;Vespula&lt;/i&gt; Genus.</title>
        <authorList>
            <person name="Harrop T.W.R."/>
            <person name="Guhlin J."/>
            <person name="McLaughlin G.M."/>
            <person name="Permina E."/>
            <person name="Stockwell P."/>
            <person name="Gilligan J."/>
            <person name="Le Lec M.F."/>
            <person name="Gruber M.A.M."/>
            <person name="Quinn O."/>
            <person name="Lovegrove M."/>
            <person name="Duncan E.J."/>
            <person name="Remnant E.J."/>
            <person name="Van Eeckhoven J."/>
            <person name="Graham B."/>
            <person name="Knapp R.A."/>
            <person name="Langford K.W."/>
            <person name="Kronenberg Z."/>
            <person name="Press M.O."/>
            <person name="Eacker S.M."/>
            <person name="Wilson-Rankin E.E."/>
            <person name="Purcell J."/>
            <person name="Lester P.J."/>
            <person name="Dearden P.K."/>
        </authorList>
    </citation>
    <scope>NUCLEOTIDE SEQUENCE</scope>
    <source>
        <strain evidence="12">Linc-1</strain>
    </source>
</reference>
<dbReference type="EMBL" id="JACSDZ010000002">
    <property type="protein sequence ID" value="KAF7413791.1"/>
    <property type="molecule type" value="Genomic_DNA"/>
</dbReference>
<dbReference type="InterPro" id="IPR036388">
    <property type="entry name" value="WH-like_DNA-bd_sf"/>
</dbReference>
<dbReference type="Gene3D" id="1.10.10.10">
    <property type="entry name" value="Winged helix-like DNA-binding domain superfamily/Winged helix DNA-binding domain"/>
    <property type="match status" value="4"/>
</dbReference>
<evidence type="ECO:0000259" key="11">
    <source>
        <dbReference type="Pfam" id="PF22536"/>
    </source>
</evidence>
<organism evidence="12 13">
    <name type="scientific">Vespula germanica</name>
    <name type="common">German yellow jacket</name>
    <name type="synonym">Paravespula germanica</name>
    <dbReference type="NCBI Taxonomy" id="30212"/>
    <lineage>
        <taxon>Eukaryota</taxon>
        <taxon>Metazoa</taxon>
        <taxon>Ecdysozoa</taxon>
        <taxon>Arthropoda</taxon>
        <taxon>Hexapoda</taxon>
        <taxon>Insecta</taxon>
        <taxon>Pterygota</taxon>
        <taxon>Neoptera</taxon>
        <taxon>Endopterygota</taxon>
        <taxon>Hymenoptera</taxon>
        <taxon>Apocrita</taxon>
        <taxon>Aculeata</taxon>
        <taxon>Vespoidea</taxon>
        <taxon>Vespidae</taxon>
        <taxon>Vespinae</taxon>
        <taxon>Vespula</taxon>
    </lineage>
</organism>
<dbReference type="Pfam" id="PF22536">
    <property type="entry name" value="WHD_POLR3C"/>
    <property type="match status" value="1"/>
</dbReference>
<feature type="transmembrane region" description="Helical" evidence="8">
    <location>
        <begin position="549"/>
        <end position="571"/>
    </location>
</feature>
<dbReference type="Proteomes" id="UP000617340">
    <property type="component" value="Unassembled WGS sequence"/>
</dbReference>
<evidence type="ECO:0000313" key="13">
    <source>
        <dbReference type="Proteomes" id="UP000617340"/>
    </source>
</evidence>
<dbReference type="InterPro" id="IPR055207">
    <property type="entry name" value="POLR3C_WHD"/>
</dbReference>
<dbReference type="PANTHER" id="PTHR12949">
    <property type="entry name" value="RNA POLYMERASE III DNA DIRECTED -RELATED"/>
    <property type="match status" value="1"/>
</dbReference>
<feature type="domain" description="RNA polymerase III Rpc82 C -terminal" evidence="9">
    <location>
        <begin position="189"/>
        <end position="315"/>
    </location>
</feature>
<dbReference type="InterPro" id="IPR008806">
    <property type="entry name" value="RNA_pol_III_Rpc82_C"/>
</dbReference>
<evidence type="ECO:0000259" key="10">
    <source>
        <dbReference type="Pfam" id="PF08221"/>
    </source>
</evidence>
<dbReference type="FunFam" id="1.10.10.10:FF:000199">
    <property type="entry name" value="DNA-directed RNA polymerase III subunit RPC3"/>
    <property type="match status" value="1"/>
</dbReference>
<dbReference type="InterPro" id="IPR039748">
    <property type="entry name" value="RPC3"/>
</dbReference>
<dbReference type="Pfam" id="PF20912">
    <property type="entry name" value="RPC3_helical"/>
    <property type="match status" value="1"/>
</dbReference>
<dbReference type="Pfam" id="PF08221">
    <property type="entry name" value="HTH_9"/>
    <property type="match status" value="1"/>
</dbReference>
<feature type="transmembrane region" description="Helical" evidence="8">
    <location>
        <begin position="513"/>
        <end position="537"/>
    </location>
</feature>
<accession>A0A834L0K3</accession>
<proteinExistence type="inferred from homology"/>
<feature type="transmembrane region" description="Helical" evidence="8">
    <location>
        <begin position="620"/>
        <end position="644"/>
    </location>
</feature>
<comment type="subcellular location">
    <subcellularLocation>
        <location evidence="1 6">Nucleus</location>
    </subcellularLocation>
</comment>
<evidence type="ECO:0000256" key="1">
    <source>
        <dbReference type="ARBA" id="ARBA00004123"/>
    </source>
</evidence>
<comment type="caution">
    <text evidence="12">The sequence shown here is derived from an EMBL/GenBank/DDBJ whole genome shotgun (WGS) entry which is preliminary data.</text>
</comment>
<feature type="domain" description="RNA polymerase III subunit RPC82-related helix-turn-helix" evidence="10">
    <location>
        <begin position="7"/>
        <end position="67"/>
    </location>
</feature>
<dbReference type="Gene3D" id="1.10.1450.10">
    <property type="entry name" value="Tetraspanin"/>
    <property type="match status" value="1"/>
</dbReference>
<name>A0A834L0K3_VESGE</name>
<feature type="region of interest" description="Disordered" evidence="7">
    <location>
        <begin position="582"/>
        <end position="611"/>
    </location>
</feature>
<dbReference type="SUPFAM" id="SSF48652">
    <property type="entry name" value="Tetraspanin"/>
    <property type="match status" value="1"/>
</dbReference>
<comment type="subunit">
    <text evidence="6">Component of the RNA polymerase III (Pol III) complex consisting of 17 subunits.</text>
</comment>
<keyword evidence="8" id="KW-0472">Membrane</keyword>
<evidence type="ECO:0000256" key="4">
    <source>
        <dbReference type="ARBA" id="ARBA00023163"/>
    </source>
</evidence>
<evidence type="ECO:0000256" key="8">
    <source>
        <dbReference type="SAM" id="Phobius"/>
    </source>
</evidence>
<dbReference type="Pfam" id="PF05645">
    <property type="entry name" value="RNA_pol_Rpc82"/>
    <property type="match status" value="1"/>
</dbReference>
<dbReference type="InterPro" id="IPR008952">
    <property type="entry name" value="Tetraspanin_EC2_sf"/>
</dbReference>
<comment type="similarity">
    <text evidence="2 6">Belongs to the eukaryotic RPC3/POLR3C RNA polymerase subunit family.</text>
</comment>
<dbReference type="InterPro" id="IPR013197">
    <property type="entry name" value="RNA_pol_III_RPC82-rel_HTH"/>
</dbReference>
<dbReference type="Gene3D" id="6.10.140.1450">
    <property type="match status" value="1"/>
</dbReference>
<keyword evidence="8" id="KW-1133">Transmembrane helix</keyword>
<keyword evidence="4 6" id="KW-0804">Transcription</keyword>
<evidence type="ECO:0000256" key="3">
    <source>
        <dbReference type="ARBA" id="ARBA00022478"/>
    </source>
</evidence>
<evidence type="ECO:0000256" key="6">
    <source>
        <dbReference type="RuleBase" id="RU367076"/>
    </source>
</evidence>
<gene>
    <name evidence="12" type="ORF">HZH68_002280</name>
</gene>
<evidence type="ECO:0000259" key="9">
    <source>
        <dbReference type="Pfam" id="PF05645"/>
    </source>
</evidence>
<comment type="function">
    <text evidence="6">DNA-dependent RNA polymerase catalyzes the transcription of DNA into RNA using the four ribonucleoside triphosphates as substrates. Specific core component of RNA polymerase III which synthesizes small RNAs, such as 5S rRNA and tRNAs.</text>
</comment>
<dbReference type="AlphaFoldDB" id="A0A834L0K3"/>
<evidence type="ECO:0000256" key="2">
    <source>
        <dbReference type="ARBA" id="ARBA00007206"/>
    </source>
</evidence>
<dbReference type="GO" id="GO:0003697">
    <property type="term" value="F:single-stranded DNA binding"/>
    <property type="evidence" value="ECO:0007669"/>
    <property type="project" value="UniProtKB-UniRule"/>
</dbReference>
<evidence type="ECO:0000313" key="12">
    <source>
        <dbReference type="EMBL" id="KAF7413791.1"/>
    </source>
</evidence>